<evidence type="ECO:0000313" key="10">
    <source>
        <dbReference type="Proteomes" id="UP000502699"/>
    </source>
</evidence>
<evidence type="ECO:0000256" key="8">
    <source>
        <dbReference type="SAM" id="Phobius"/>
    </source>
</evidence>
<feature type="transmembrane region" description="Helical" evidence="8">
    <location>
        <begin position="241"/>
        <end position="264"/>
    </location>
</feature>
<keyword evidence="3" id="KW-0328">Glycosyltransferase</keyword>
<evidence type="ECO:0000256" key="6">
    <source>
        <dbReference type="ARBA" id="ARBA00022989"/>
    </source>
</evidence>
<dbReference type="EMBL" id="CP048029">
    <property type="protein sequence ID" value="QIK36854.1"/>
    <property type="molecule type" value="Genomic_DNA"/>
</dbReference>
<feature type="transmembrane region" description="Helical" evidence="8">
    <location>
        <begin position="329"/>
        <end position="347"/>
    </location>
</feature>
<evidence type="ECO:0000256" key="3">
    <source>
        <dbReference type="ARBA" id="ARBA00022676"/>
    </source>
</evidence>
<feature type="transmembrane region" description="Helical" evidence="8">
    <location>
        <begin position="359"/>
        <end position="379"/>
    </location>
</feature>
<dbReference type="GO" id="GO:0009103">
    <property type="term" value="P:lipopolysaccharide biosynthetic process"/>
    <property type="evidence" value="ECO:0007669"/>
    <property type="project" value="UniProtKB-ARBA"/>
</dbReference>
<dbReference type="GO" id="GO:0010041">
    <property type="term" value="P:response to iron(III) ion"/>
    <property type="evidence" value="ECO:0007669"/>
    <property type="project" value="TreeGrafter"/>
</dbReference>
<dbReference type="AlphaFoldDB" id="A0A6G7VA46"/>
<accession>A0A6G7VA46</accession>
<keyword evidence="7 8" id="KW-0472">Membrane</keyword>
<dbReference type="GO" id="GO:0005886">
    <property type="term" value="C:plasma membrane"/>
    <property type="evidence" value="ECO:0007669"/>
    <property type="project" value="UniProtKB-SubCell"/>
</dbReference>
<keyword evidence="4 9" id="KW-0808">Transferase</keyword>
<gene>
    <name evidence="9" type="ORF">GWK36_01285</name>
</gene>
<comment type="subcellular location">
    <subcellularLocation>
        <location evidence="1">Cell membrane</location>
        <topology evidence="1">Multi-pass membrane protein</topology>
    </subcellularLocation>
</comment>
<evidence type="ECO:0000256" key="2">
    <source>
        <dbReference type="ARBA" id="ARBA00022475"/>
    </source>
</evidence>
<feature type="transmembrane region" description="Helical" evidence="8">
    <location>
        <begin position="148"/>
        <end position="166"/>
    </location>
</feature>
<sequence>MDLSHSSKPLLRPLSLGAAAVLGVWLLWSRLTGLDQLLVWHDEVFSVARVLGYAVAEIQTTLFSGKPLTPEEVLSLQHPSPDHGWRESLAAFAEHPEHALLYYLLGRLAVALPVAPILSLRGLAACFGVLLIPAVYALMRALFGRGPLPWIAAALVACSPLHLLYAQEARQYSLWLLLLTLSCLALVRALHHNRLWDWSLYALSALAGLYSHLLFAVLIVVQGVWVLSMSWSGGGLRDGRLITFIVAVAVASTAFLPWVGVLILNQEQVRSFTDWMQRPIGINEIACAWADHLAAAFVDLKPSPEPLWWWILLPLGWMAWRFRHSAPRPAAWLILGLALAHVALVLGPDLLCGGSRSQHVRYALPSMLALELMIAWWIGQALQSGDFQVRRWGAIALVGLLGLGMVSQVRIKQAEGWSNKHFSAQNAALAQILNAGERPLVLASIHGVSAGELIALSYHLASQVRLWGEPPAGAQLPSLAGHWPVVVLTPSEHLRLALSTYRLRPLVGTWQWQIVESRLNDAPLPPLPSRARP</sequence>
<feature type="transmembrane region" description="Helical" evidence="8">
    <location>
        <begin position="9"/>
        <end position="28"/>
    </location>
</feature>
<feature type="transmembrane region" description="Helical" evidence="8">
    <location>
        <begin position="172"/>
        <end position="191"/>
    </location>
</feature>
<keyword evidence="10" id="KW-1185">Reference proteome</keyword>
<evidence type="ECO:0000313" key="9">
    <source>
        <dbReference type="EMBL" id="QIK36854.1"/>
    </source>
</evidence>
<dbReference type="Proteomes" id="UP000502699">
    <property type="component" value="Chromosome"/>
</dbReference>
<feature type="transmembrane region" description="Helical" evidence="8">
    <location>
        <begin position="391"/>
        <end position="411"/>
    </location>
</feature>
<evidence type="ECO:0000256" key="5">
    <source>
        <dbReference type="ARBA" id="ARBA00022692"/>
    </source>
</evidence>
<dbReference type="RefSeq" id="WP_166269395.1">
    <property type="nucleotide sequence ID" value="NZ_CP048029.1"/>
</dbReference>
<keyword evidence="2" id="KW-1003">Cell membrane</keyword>
<keyword evidence="5 8" id="KW-0812">Transmembrane</keyword>
<dbReference type="PANTHER" id="PTHR33908">
    <property type="entry name" value="MANNOSYLTRANSFERASE YKCB-RELATED"/>
    <property type="match status" value="1"/>
</dbReference>
<feature type="transmembrane region" description="Helical" evidence="8">
    <location>
        <begin position="198"/>
        <end position="221"/>
    </location>
</feature>
<evidence type="ECO:0000256" key="1">
    <source>
        <dbReference type="ARBA" id="ARBA00004651"/>
    </source>
</evidence>
<reference evidence="10" key="1">
    <citation type="submission" date="2020-01" db="EMBL/GenBank/DDBJ databases">
        <title>Caldichromatium gen. nov., sp. nov., a thermophilic purple sulfur bacterium member of the family Chromatiaceae isolated from Nakabusa hot spring, Japan.</title>
        <authorList>
            <person name="Saini M.K."/>
            <person name="Hanada S."/>
            <person name="Tank M."/>
        </authorList>
    </citation>
    <scope>NUCLEOTIDE SEQUENCE [LARGE SCALE GENOMIC DNA]</scope>
    <source>
        <strain evidence="10">No.7</strain>
    </source>
</reference>
<keyword evidence="6 8" id="KW-1133">Transmembrane helix</keyword>
<evidence type="ECO:0000256" key="7">
    <source>
        <dbReference type="ARBA" id="ARBA00023136"/>
    </source>
</evidence>
<feature type="transmembrane region" description="Helical" evidence="8">
    <location>
        <begin position="110"/>
        <end position="136"/>
    </location>
</feature>
<evidence type="ECO:0000256" key="4">
    <source>
        <dbReference type="ARBA" id="ARBA00022679"/>
    </source>
</evidence>
<organism evidence="9 10">
    <name type="scientific">Caldichromatium japonicum</name>
    <dbReference type="NCBI Taxonomy" id="2699430"/>
    <lineage>
        <taxon>Bacteria</taxon>
        <taxon>Pseudomonadati</taxon>
        <taxon>Pseudomonadota</taxon>
        <taxon>Gammaproteobacteria</taxon>
        <taxon>Chromatiales</taxon>
        <taxon>Chromatiaceae</taxon>
        <taxon>Caldichromatium</taxon>
    </lineage>
</organism>
<name>A0A6G7VA46_9GAMM</name>
<dbReference type="PANTHER" id="PTHR33908:SF3">
    <property type="entry name" value="UNDECAPRENYL PHOSPHATE-ALPHA-4-AMINO-4-DEOXY-L-ARABINOSE ARABINOSYL TRANSFERASE"/>
    <property type="match status" value="1"/>
</dbReference>
<dbReference type="KEGG" id="cjap:GWK36_01285"/>
<proteinExistence type="predicted"/>
<protein>
    <submittedName>
        <fullName evidence="9">Glycosyl transferase family 39</fullName>
    </submittedName>
</protein>
<dbReference type="InterPro" id="IPR050297">
    <property type="entry name" value="LipidA_mod_glycosyltrf_83"/>
</dbReference>
<dbReference type="GO" id="GO:0016763">
    <property type="term" value="F:pentosyltransferase activity"/>
    <property type="evidence" value="ECO:0007669"/>
    <property type="project" value="TreeGrafter"/>
</dbReference>